<accession>A0A6I4TU49</accession>
<keyword evidence="2" id="KW-1185">Reference proteome</keyword>
<proteinExistence type="predicted"/>
<protein>
    <recommendedName>
        <fullName evidence="3">Ubiquitin-activating enzyme E1 FCCH domain-containing protein</fullName>
    </recommendedName>
</protein>
<dbReference type="EMBL" id="WTYJ01000002">
    <property type="protein sequence ID" value="MXO99434.1"/>
    <property type="molecule type" value="Genomic_DNA"/>
</dbReference>
<evidence type="ECO:0008006" key="3">
    <source>
        <dbReference type="Google" id="ProtNLM"/>
    </source>
</evidence>
<gene>
    <name evidence="1" type="ORF">GRI97_10580</name>
</gene>
<organism evidence="1 2">
    <name type="scientific">Croceibacterium xixiisoli</name>
    <dbReference type="NCBI Taxonomy" id="1476466"/>
    <lineage>
        <taxon>Bacteria</taxon>
        <taxon>Pseudomonadati</taxon>
        <taxon>Pseudomonadota</taxon>
        <taxon>Alphaproteobacteria</taxon>
        <taxon>Sphingomonadales</taxon>
        <taxon>Erythrobacteraceae</taxon>
        <taxon>Croceibacterium</taxon>
    </lineage>
</organism>
<reference evidence="1 2" key="1">
    <citation type="submission" date="2019-12" db="EMBL/GenBank/DDBJ databases">
        <title>Genomic-based taxomic classification of the family Erythrobacteraceae.</title>
        <authorList>
            <person name="Xu L."/>
        </authorList>
    </citation>
    <scope>NUCLEOTIDE SEQUENCE [LARGE SCALE GENOMIC DNA]</scope>
    <source>
        <strain evidence="1 2">S36</strain>
    </source>
</reference>
<name>A0A6I4TU49_9SPHN</name>
<evidence type="ECO:0000313" key="1">
    <source>
        <dbReference type="EMBL" id="MXO99434.1"/>
    </source>
</evidence>
<evidence type="ECO:0000313" key="2">
    <source>
        <dbReference type="Proteomes" id="UP000469430"/>
    </source>
</evidence>
<sequence length="607" mass="66395">MGVARVYRAGSPYNGVELAEIDFEQTADTLYLAHIDHPPAKLVRSGHTQWQFRDVVFGPTLAAPAGCSAGSMVANTDGDNDHKNYFPQPARYCVTAINDDTGEESRASGSATTTNDLTLKRNYNTISWPAVTGATRYHVYKAENSQFFGYIGTTQGLTFRDDNIGPALDQAPPTRWDPFAAAGDYPSTVTLFEQRSVWARSGHAPNAVYASRSGQLENMDRSRPLREDDSLSFTIIAGRVNSVNQLVSTTGLLALTSDSVFTVDGDGQGGILTGNSPPATRRQIGRGSTRLPPLVVDNVVFYAPSTGSAVRTINYSFEIDGLRSSDVSIFSPHFFEGMEILSWAYAQEPRSLIWAVRSDGKLLCFTWEQEQNVWGWTLCETDGRVLNVCTITEEGEDRLYLIVERMVDGPEGRRARRFVERMASHRWDDVRDCCFLDCAVSARFDTPQSRFTGLWHLEGRDDVAGLVDGVAVRGLRVTGGVLELPAHVPSGREVRFGLPYACEVELLPLRTPMDGIGTNIGRRQQSGDIVLTLRDSRAVMAGIDAANLFPLKSRSGEAWGTPDALMTGDYVVTSAGRAGDAITCLIRQDDPLPFTLLGVARDVIVQG</sequence>
<dbReference type="AlphaFoldDB" id="A0A6I4TU49"/>
<dbReference type="Proteomes" id="UP000469430">
    <property type="component" value="Unassembled WGS sequence"/>
</dbReference>
<dbReference type="OrthoDB" id="5438497at2"/>
<dbReference type="RefSeq" id="WP_161391156.1">
    <property type="nucleotide sequence ID" value="NZ_JBHSCP010000001.1"/>
</dbReference>
<comment type="caution">
    <text evidence="1">The sequence shown here is derived from an EMBL/GenBank/DDBJ whole genome shotgun (WGS) entry which is preliminary data.</text>
</comment>